<evidence type="ECO:0000256" key="5">
    <source>
        <dbReference type="ARBA" id="ARBA00022729"/>
    </source>
</evidence>
<dbReference type="PROSITE" id="PS52010">
    <property type="entry name" value="COLLECTRIN_LIKE"/>
    <property type="match status" value="1"/>
</dbReference>
<reference evidence="12 13" key="1">
    <citation type="submission" date="2021-06" db="EMBL/GenBank/DDBJ databases">
        <authorList>
            <person name="Palmer J.M."/>
        </authorList>
    </citation>
    <scope>NUCLEOTIDE SEQUENCE [LARGE SCALE GENOMIC DNA]</scope>
    <source>
        <strain evidence="12 13">XR_2019</strain>
        <tissue evidence="12">Muscle</tissue>
    </source>
</reference>
<keyword evidence="8" id="KW-0325">Glycoprotein</keyword>
<organism evidence="12 13">
    <name type="scientific">Xenotaenia resolanae</name>
    <dbReference type="NCBI Taxonomy" id="208358"/>
    <lineage>
        <taxon>Eukaryota</taxon>
        <taxon>Metazoa</taxon>
        <taxon>Chordata</taxon>
        <taxon>Craniata</taxon>
        <taxon>Vertebrata</taxon>
        <taxon>Euteleostomi</taxon>
        <taxon>Actinopterygii</taxon>
        <taxon>Neopterygii</taxon>
        <taxon>Teleostei</taxon>
        <taxon>Neoteleostei</taxon>
        <taxon>Acanthomorphata</taxon>
        <taxon>Ovalentaria</taxon>
        <taxon>Atherinomorphae</taxon>
        <taxon>Cyprinodontiformes</taxon>
        <taxon>Goodeidae</taxon>
        <taxon>Xenotaenia</taxon>
    </lineage>
</organism>
<keyword evidence="5" id="KW-0732">Signal</keyword>
<evidence type="ECO:0000256" key="7">
    <source>
        <dbReference type="ARBA" id="ARBA00023136"/>
    </source>
</evidence>
<gene>
    <name evidence="12" type="ORF">XENORESO_011197</name>
</gene>
<evidence type="ECO:0000256" key="9">
    <source>
        <dbReference type="SAM" id="MobiDB-lite"/>
    </source>
</evidence>
<feature type="domain" description="Collectrin-like" evidence="11">
    <location>
        <begin position="1"/>
        <end position="181"/>
    </location>
</feature>
<keyword evidence="13" id="KW-1185">Reference proteome</keyword>
<evidence type="ECO:0000256" key="4">
    <source>
        <dbReference type="ARBA" id="ARBA00022692"/>
    </source>
</evidence>
<keyword evidence="6 10" id="KW-1133">Transmembrane helix</keyword>
<evidence type="ECO:0000256" key="10">
    <source>
        <dbReference type="SAM" id="Phobius"/>
    </source>
</evidence>
<feature type="transmembrane region" description="Helical" evidence="10">
    <location>
        <begin position="110"/>
        <end position="134"/>
    </location>
</feature>
<evidence type="ECO:0000313" key="13">
    <source>
        <dbReference type="Proteomes" id="UP001444071"/>
    </source>
</evidence>
<keyword evidence="4 10" id="KW-0812">Transmembrane</keyword>
<evidence type="ECO:0000256" key="1">
    <source>
        <dbReference type="ARBA" id="ARBA00004251"/>
    </source>
</evidence>
<keyword evidence="2" id="KW-1003">Cell membrane</keyword>
<evidence type="ECO:0000259" key="11">
    <source>
        <dbReference type="PROSITE" id="PS52010"/>
    </source>
</evidence>
<feature type="region of interest" description="Disordered" evidence="9">
    <location>
        <begin position="139"/>
        <end position="181"/>
    </location>
</feature>
<sequence>MLFILQYEWNRNEKFFFQAAIAYAMSIHLKQEFSVSDVLVCNETPRVSFWFVVTSPANPLLLIDKANVEMAVRKSRNRINSALLLSDTTMEFVGVLPTLAAPVIPATPQWLIVFGVVIGLIAAGIVFLLVSTVVQKKRKKNQKAEEEDDDEEERVKTVENRSISDGVYNASFSDDEPNTQM</sequence>
<protein>
    <recommendedName>
        <fullName evidence="11">Collectrin-like domain-containing protein</fullName>
    </recommendedName>
</protein>
<dbReference type="InterPro" id="IPR031588">
    <property type="entry name" value="Collectrin_dom"/>
</dbReference>
<dbReference type="InterPro" id="IPR042944">
    <property type="entry name" value="Collectrin"/>
</dbReference>
<dbReference type="Pfam" id="PF16959">
    <property type="entry name" value="Collectrin"/>
    <property type="match status" value="1"/>
</dbReference>
<evidence type="ECO:0000256" key="8">
    <source>
        <dbReference type="ARBA" id="ARBA00023180"/>
    </source>
</evidence>
<dbReference type="PANTHER" id="PTHR46884">
    <property type="entry name" value="COLLECTRIN"/>
    <property type="match status" value="1"/>
</dbReference>
<evidence type="ECO:0000313" key="12">
    <source>
        <dbReference type="EMBL" id="MEQ2263677.1"/>
    </source>
</evidence>
<keyword evidence="3" id="KW-0597">Phosphoprotein</keyword>
<feature type="transmembrane region" description="Helical" evidence="10">
    <location>
        <begin position="82"/>
        <end position="104"/>
    </location>
</feature>
<keyword evidence="7 10" id="KW-0472">Membrane</keyword>
<comment type="caution">
    <text evidence="12">The sequence shown here is derived from an EMBL/GenBank/DDBJ whole genome shotgun (WGS) entry which is preliminary data.</text>
</comment>
<dbReference type="EMBL" id="JAHRIM010023473">
    <property type="protein sequence ID" value="MEQ2263677.1"/>
    <property type="molecule type" value="Genomic_DNA"/>
</dbReference>
<comment type="subcellular location">
    <subcellularLocation>
        <location evidence="1">Cell membrane</location>
        <topology evidence="1">Single-pass type I membrane protein</topology>
    </subcellularLocation>
</comment>
<name>A0ABV0W5B4_9TELE</name>
<dbReference type="PANTHER" id="PTHR46884:SF1">
    <property type="entry name" value="COLLECTRIN"/>
    <property type="match status" value="1"/>
</dbReference>
<evidence type="ECO:0000256" key="2">
    <source>
        <dbReference type="ARBA" id="ARBA00022475"/>
    </source>
</evidence>
<evidence type="ECO:0000256" key="3">
    <source>
        <dbReference type="ARBA" id="ARBA00022553"/>
    </source>
</evidence>
<proteinExistence type="predicted"/>
<accession>A0ABV0W5B4</accession>
<dbReference type="Proteomes" id="UP001444071">
    <property type="component" value="Unassembled WGS sequence"/>
</dbReference>
<evidence type="ECO:0000256" key="6">
    <source>
        <dbReference type="ARBA" id="ARBA00022989"/>
    </source>
</evidence>